<dbReference type="Gene3D" id="3.65.10.10">
    <property type="entry name" value="Enolpyruvate transferase domain"/>
    <property type="match status" value="2"/>
</dbReference>
<dbReference type="Proteomes" id="UP000297725">
    <property type="component" value="Unassembled WGS sequence"/>
</dbReference>
<comment type="caution">
    <text evidence="9">Lacks conserved residue(s) required for the propagation of feature annotation.</text>
</comment>
<comment type="similarity">
    <text evidence="3 9">Belongs to the EPSP synthase family.</text>
</comment>
<feature type="binding site" evidence="9">
    <location>
        <position position="21"/>
    </location>
    <ligand>
        <name>3-phosphoshikimate</name>
        <dbReference type="ChEBI" id="CHEBI:145989"/>
    </ligand>
</feature>
<dbReference type="EMBL" id="CP038865">
    <property type="protein sequence ID" value="QCA28469.1"/>
    <property type="molecule type" value="Genomic_DNA"/>
</dbReference>
<accession>A0AAJ5JM88</accession>
<sequence>MKLLINQKKLQGHVYVPGDKSISHRSIMFGAIAHGQTRVKGFLEAEDCLSTLHLFRSLGVEIVHEGTDVLVNGCGIESFKQPKVPIDIGNSGTTIRLATGLLAGGPVDVTLYGDASIAKRPMGRVLTPLKEMNASVSTQDGNYAPIHIKGNQTLTGIRYQMPVASAQVKSALLLAGLHAKGETTVIEKEKTRDHTEDMIKQFGGKLEVTGKVIRLKGPQRLIAQTVVVPGDISSAAFFMVAGLITKESQIVLPNVGISATRTGIIDVIRQMNGHLTITNEDKLNKSATLTVTNSSLKATTVEGKLIPRLIDELPIIALLATQASGTTVIRNAEELKVKETNRIDVTASELNKMGANIETTSDGLIIHGPTPLHAAVVDSHGDHRIGMMLAIASLLVETGQVELKNSEAVAVSYPRFFEDLASLIGEKQ</sequence>
<feature type="binding site" evidence="9">
    <location>
        <position position="167"/>
    </location>
    <ligand>
        <name>phosphoenolpyruvate</name>
        <dbReference type="ChEBI" id="CHEBI:58702"/>
    </ligand>
</feature>
<keyword evidence="5 9" id="KW-0028">Amino-acid biosynthesis</keyword>
<dbReference type="EC" id="2.5.1.19" evidence="9"/>
<dbReference type="PANTHER" id="PTHR21090">
    <property type="entry name" value="AROM/DEHYDROQUINATE SYNTHASE"/>
    <property type="match status" value="1"/>
</dbReference>
<gene>
    <name evidence="9 12" type="primary">aroA</name>
    <name evidence="12" type="ORF">E4031_01990</name>
    <name evidence="11" type="ORF">E4Z98_03750</name>
</gene>
<dbReference type="Pfam" id="PF00275">
    <property type="entry name" value="EPSP_synthase"/>
    <property type="match status" value="1"/>
</dbReference>
<evidence type="ECO:0000256" key="6">
    <source>
        <dbReference type="ARBA" id="ARBA00022679"/>
    </source>
</evidence>
<dbReference type="NCBIfam" id="TIGR01356">
    <property type="entry name" value="aroA"/>
    <property type="match status" value="1"/>
</dbReference>
<dbReference type="PANTHER" id="PTHR21090:SF5">
    <property type="entry name" value="PENTAFUNCTIONAL AROM POLYPEPTIDE"/>
    <property type="match status" value="1"/>
</dbReference>
<feature type="domain" description="Enolpyruvate transferase" evidence="10">
    <location>
        <begin position="7"/>
        <end position="420"/>
    </location>
</feature>
<evidence type="ECO:0000313" key="13">
    <source>
        <dbReference type="Proteomes" id="UP000296883"/>
    </source>
</evidence>
<dbReference type="SUPFAM" id="SSF55205">
    <property type="entry name" value="EPT/RTPC-like"/>
    <property type="match status" value="1"/>
</dbReference>
<feature type="binding site" evidence="9">
    <location>
        <position position="342"/>
    </location>
    <ligand>
        <name>phosphoenolpyruvate</name>
        <dbReference type="ChEBI" id="CHEBI:58702"/>
    </ligand>
</feature>
<dbReference type="InterPro" id="IPR013792">
    <property type="entry name" value="RNA3'P_cycl/enolpyr_Trfase_a/b"/>
</dbReference>
<dbReference type="EMBL" id="SRHU01000008">
    <property type="protein sequence ID" value="TFZ42776.1"/>
    <property type="molecule type" value="Genomic_DNA"/>
</dbReference>
<dbReference type="Proteomes" id="UP000296883">
    <property type="component" value="Chromosome"/>
</dbReference>
<dbReference type="InterPro" id="IPR001986">
    <property type="entry name" value="Enolpyruvate_Tfrase_dom"/>
</dbReference>
<feature type="active site" description="Proton acceptor" evidence="9">
    <location>
        <position position="311"/>
    </location>
</feature>
<keyword evidence="4 9" id="KW-0963">Cytoplasm</keyword>
<dbReference type="GO" id="GO:0009423">
    <property type="term" value="P:chorismate biosynthetic process"/>
    <property type="evidence" value="ECO:0007669"/>
    <property type="project" value="UniProtKB-UniRule"/>
</dbReference>
<feature type="binding site" evidence="9">
    <location>
        <position position="20"/>
    </location>
    <ligand>
        <name>phosphoenolpyruvate</name>
        <dbReference type="ChEBI" id="CHEBI:58702"/>
    </ligand>
</feature>
<comment type="subcellular location">
    <subcellularLocation>
        <location evidence="9">Cytoplasm</location>
    </subcellularLocation>
</comment>
<proteinExistence type="inferred from homology"/>
<dbReference type="GO" id="GO:0008652">
    <property type="term" value="P:amino acid biosynthetic process"/>
    <property type="evidence" value="ECO:0007669"/>
    <property type="project" value="UniProtKB-KW"/>
</dbReference>
<reference evidence="12 14" key="1">
    <citation type="submission" date="2019-03" db="EMBL/GenBank/DDBJ databases">
        <title>Vagococcus sp. was isolated fron gut of Carduelis flavirostris.</title>
        <authorList>
            <person name="Ge Y."/>
        </authorList>
    </citation>
    <scope>NUCLEOTIDE SEQUENCE [LARGE SCALE GENOMIC DNA]</scope>
    <source>
        <strain evidence="12 14">CF-210</strain>
    </source>
</reference>
<dbReference type="GO" id="GO:0003866">
    <property type="term" value="F:3-phosphoshikimate 1-carboxyvinyltransferase activity"/>
    <property type="evidence" value="ECO:0007669"/>
    <property type="project" value="UniProtKB-UniRule"/>
</dbReference>
<evidence type="ECO:0000256" key="8">
    <source>
        <dbReference type="ARBA" id="ARBA00044633"/>
    </source>
</evidence>
<feature type="binding site" evidence="9">
    <location>
        <position position="311"/>
    </location>
    <ligand>
        <name>3-phosphoshikimate</name>
        <dbReference type="ChEBI" id="CHEBI:145989"/>
    </ligand>
</feature>
<dbReference type="RefSeq" id="WP_135253656.1">
    <property type="nucleotide sequence ID" value="NZ_CP038865.1"/>
</dbReference>
<dbReference type="AlphaFoldDB" id="A0AAJ5JM88"/>
<dbReference type="InterPro" id="IPR036968">
    <property type="entry name" value="Enolpyruvate_Tfrase_sf"/>
</dbReference>
<comment type="subunit">
    <text evidence="9">Monomer.</text>
</comment>
<dbReference type="InterPro" id="IPR023193">
    <property type="entry name" value="EPSP_synthase_CS"/>
</dbReference>
<feature type="binding site" evidence="9">
    <location>
        <position position="384"/>
    </location>
    <ligand>
        <name>phosphoenolpyruvate</name>
        <dbReference type="ChEBI" id="CHEBI:58702"/>
    </ligand>
</feature>
<keyword evidence="7 9" id="KW-0057">Aromatic amino acid biosynthesis</keyword>
<dbReference type="GO" id="GO:0009073">
    <property type="term" value="P:aromatic amino acid family biosynthetic process"/>
    <property type="evidence" value="ECO:0007669"/>
    <property type="project" value="UniProtKB-KW"/>
</dbReference>
<feature type="binding site" evidence="9">
    <location>
        <position position="92"/>
    </location>
    <ligand>
        <name>phosphoenolpyruvate</name>
        <dbReference type="ChEBI" id="CHEBI:58702"/>
    </ligand>
</feature>
<evidence type="ECO:0000256" key="9">
    <source>
        <dbReference type="HAMAP-Rule" id="MF_00210"/>
    </source>
</evidence>
<feature type="binding site" evidence="9">
    <location>
        <position position="120"/>
    </location>
    <ligand>
        <name>phosphoenolpyruvate</name>
        <dbReference type="ChEBI" id="CHEBI:58702"/>
    </ligand>
</feature>
<feature type="binding site" evidence="9">
    <location>
        <position position="167"/>
    </location>
    <ligand>
        <name>3-phosphoshikimate</name>
        <dbReference type="ChEBI" id="CHEBI:145989"/>
    </ligand>
</feature>
<keyword evidence="6 9" id="KW-0808">Transferase</keyword>
<evidence type="ECO:0000313" key="14">
    <source>
        <dbReference type="Proteomes" id="UP000297725"/>
    </source>
</evidence>
<evidence type="ECO:0000259" key="10">
    <source>
        <dbReference type="Pfam" id="PF00275"/>
    </source>
</evidence>
<comment type="function">
    <text evidence="1 9">Catalyzes the transfer of the enolpyruvyl moiety of phosphoenolpyruvate (PEP) to the 5-hydroxyl of shikimate-3-phosphate (S3P) to produce enolpyruvyl shikimate-3-phosphate and inorganic phosphate.</text>
</comment>
<dbReference type="PIRSF" id="PIRSF000505">
    <property type="entry name" value="EPSPS"/>
    <property type="match status" value="1"/>
</dbReference>
<dbReference type="GO" id="GO:0005737">
    <property type="term" value="C:cytoplasm"/>
    <property type="evidence" value="ECO:0007669"/>
    <property type="project" value="UniProtKB-SubCell"/>
</dbReference>
<dbReference type="CDD" id="cd01556">
    <property type="entry name" value="EPSP_synthase"/>
    <property type="match status" value="1"/>
</dbReference>
<feature type="binding site" evidence="9">
    <location>
        <position position="25"/>
    </location>
    <ligand>
        <name>3-phosphoshikimate</name>
        <dbReference type="ChEBI" id="CHEBI:145989"/>
    </ligand>
</feature>
<reference evidence="11 13" key="2">
    <citation type="journal article" date="2020" name="Int. J. Syst. Evol. Microbiol.">
        <title>Vagococcus xieshaowenii sp. nov., isolated from snow finch (Montifringilla taczanowskii) cloacal content.</title>
        <authorList>
            <person name="Ge Y."/>
            <person name="Yang J."/>
            <person name="Lai X.H."/>
            <person name="Zhang G."/>
            <person name="Jin D."/>
            <person name="Lu S."/>
            <person name="Wang B."/>
            <person name="Huang Y."/>
            <person name="Huang Y."/>
            <person name="Ren Z."/>
            <person name="Zhang X."/>
            <person name="Xu J."/>
        </authorList>
    </citation>
    <scope>NUCLEOTIDE SEQUENCE [LARGE SCALE GENOMIC DNA]</scope>
    <source>
        <strain evidence="11">Personal::cf-49</strain>
        <strain evidence="13">personal::cf-49</strain>
    </source>
</reference>
<dbReference type="FunFam" id="3.65.10.10:FF:000005">
    <property type="entry name" value="3-phosphoshikimate 1-carboxyvinyltransferase"/>
    <property type="match status" value="1"/>
</dbReference>
<comment type="pathway">
    <text evidence="2 9">Metabolic intermediate biosynthesis; chorismate biosynthesis; chorismate from D-erythrose 4-phosphate and phosphoenolpyruvate: step 6/7.</text>
</comment>
<evidence type="ECO:0000313" key="11">
    <source>
        <dbReference type="EMBL" id="QCA28469.1"/>
    </source>
</evidence>
<name>A0AAJ5JM88_9ENTE</name>
<feature type="binding site" evidence="9">
    <location>
        <position position="338"/>
    </location>
    <ligand>
        <name>3-phosphoshikimate</name>
        <dbReference type="ChEBI" id="CHEBI:145989"/>
    </ligand>
</feature>
<dbReference type="PROSITE" id="PS00885">
    <property type="entry name" value="EPSP_SYNTHASE_2"/>
    <property type="match status" value="1"/>
</dbReference>
<dbReference type="InterPro" id="IPR006264">
    <property type="entry name" value="EPSP_synthase"/>
</dbReference>
<keyword evidence="13" id="KW-1185">Reference proteome</keyword>
<feature type="binding site" evidence="9">
    <location>
        <position position="20"/>
    </location>
    <ligand>
        <name>3-phosphoshikimate</name>
        <dbReference type="ChEBI" id="CHEBI:145989"/>
    </ligand>
</feature>
<evidence type="ECO:0000256" key="3">
    <source>
        <dbReference type="ARBA" id="ARBA00009948"/>
    </source>
</evidence>
<evidence type="ECO:0000256" key="1">
    <source>
        <dbReference type="ARBA" id="ARBA00002174"/>
    </source>
</evidence>
<evidence type="ECO:0000256" key="7">
    <source>
        <dbReference type="ARBA" id="ARBA00023141"/>
    </source>
</evidence>
<evidence type="ECO:0000256" key="4">
    <source>
        <dbReference type="ARBA" id="ARBA00022490"/>
    </source>
</evidence>
<dbReference type="HAMAP" id="MF_00210">
    <property type="entry name" value="EPSP_synth"/>
    <property type="match status" value="1"/>
</dbReference>
<comment type="catalytic activity">
    <reaction evidence="8">
        <text>3-phosphoshikimate + phosphoenolpyruvate = 5-O-(1-carboxyvinyl)-3-phosphoshikimate + phosphate</text>
        <dbReference type="Rhea" id="RHEA:21256"/>
        <dbReference type="ChEBI" id="CHEBI:43474"/>
        <dbReference type="ChEBI" id="CHEBI:57701"/>
        <dbReference type="ChEBI" id="CHEBI:58702"/>
        <dbReference type="ChEBI" id="CHEBI:145989"/>
        <dbReference type="EC" id="2.5.1.19"/>
    </reaction>
    <physiologicalReaction direction="left-to-right" evidence="8">
        <dbReference type="Rhea" id="RHEA:21257"/>
    </physiologicalReaction>
</comment>
<dbReference type="PROSITE" id="PS00104">
    <property type="entry name" value="EPSP_SYNTHASE_1"/>
    <property type="match status" value="1"/>
</dbReference>
<dbReference type="FunFam" id="3.65.10.10:FF:000006">
    <property type="entry name" value="3-phosphoshikimate 1-carboxyvinyltransferase"/>
    <property type="match status" value="1"/>
</dbReference>
<evidence type="ECO:0000256" key="5">
    <source>
        <dbReference type="ARBA" id="ARBA00022605"/>
    </source>
</evidence>
<evidence type="ECO:0000313" key="12">
    <source>
        <dbReference type="EMBL" id="TFZ42776.1"/>
    </source>
</evidence>
<organism evidence="12 14">
    <name type="scientific">Vagococcus xieshaowenii</name>
    <dbReference type="NCBI Taxonomy" id="2562451"/>
    <lineage>
        <taxon>Bacteria</taxon>
        <taxon>Bacillati</taxon>
        <taxon>Bacillota</taxon>
        <taxon>Bacilli</taxon>
        <taxon>Lactobacillales</taxon>
        <taxon>Enterococcaceae</taxon>
        <taxon>Vagococcus</taxon>
    </lineage>
</organism>
<protein>
    <recommendedName>
        <fullName evidence="9">3-phosphoshikimate 1-carboxyvinyltransferase</fullName>
        <ecNumber evidence="9">2.5.1.19</ecNumber>
    </recommendedName>
    <alternativeName>
        <fullName evidence="9">5-enolpyruvylshikimate-3-phosphate synthase</fullName>
        <shortName evidence="9">EPSP synthase</shortName>
        <shortName evidence="9">EPSPS</shortName>
    </alternativeName>
</protein>
<feature type="binding site" evidence="9">
    <location>
        <position position="165"/>
    </location>
    <ligand>
        <name>3-phosphoshikimate</name>
        <dbReference type="ChEBI" id="CHEBI:145989"/>
    </ligand>
</feature>
<evidence type="ECO:0000256" key="2">
    <source>
        <dbReference type="ARBA" id="ARBA00004811"/>
    </source>
</evidence>